<dbReference type="AGR" id="RGD:150342822"/>
<keyword evidence="3" id="KW-1185">Reference proteome</keyword>
<dbReference type="InterPro" id="IPR013106">
    <property type="entry name" value="Ig_V-set"/>
</dbReference>
<accession>A0A8I6AMF4</accession>
<dbReference type="SUPFAM" id="SSF48726">
    <property type="entry name" value="Immunoglobulin"/>
    <property type="match status" value="1"/>
</dbReference>
<dbReference type="InterPro" id="IPR036179">
    <property type="entry name" value="Ig-like_dom_sf"/>
</dbReference>
<dbReference type="Ensembl" id="ENSRNOT00000089977.3">
    <property type="protein sequence ID" value="ENSRNOP00000093774.2"/>
    <property type="gene ID" value="ENSRNOG00000070159.2"/>
</dbReference>
<feature type="domain" description="Ig-like" evidence="1">
    <location>
        <begin position="9"/>
        <end position="95"/>
    </location>
</feature>
<proteinExistence type="predicted"/>
<dbReference type="GO" id="GO:0019814">
    <property type="term" value="C:immunoglobulin complex"/>
    <property type="evidence" value="ECO:0000318"/>
    <property type="project" value="GO_Central"/>
</dbReference>
<dbReference type="InterPro" id="IPR050150">
    <property type="entry name" value="IgV_Light_Chain"/>
</dbReference>
<dbReference type="SMART" id="SM00406">
    <property type="entry name" value="IGv"/>
    <property type="match status" value="1"/>
</dbReference>
<dbReference type="Pfam" id="PF07686">
    <property type="entry name" value="V-set"/>
    <property type="match status" value="1"/>
</dbReference>
<evidence type="ECO:0000313" key="3">
    <source>
        <dbReference type="Proteomes" id="UP000002494"/>
    </source>
</evidence>
<evidence type="ECO:0000313" key="2">
    <source>
        <dbReference type="Ensembl" id="ENSRNOP00000093774.2"/>
    </source>
</evidence>
<dbReference type="InterPro" id="IPR003599">
    <property type="entry name" value="Ig_sub"/>
</dbReference>
<dbReference type="PANTHER" id="PTHR23267">
    <property type="entry name" value="IMMUNOGLOBULIN LIGHT CHAIN"/>
    <property type="match status" value="1"/>
</dbReference>
<dbReference type="InterPro" id="IPR007110">
    <property type="entry name" value="Ig-like_dom"/>
</dbReference>
<dbReference type="GO" id="GO:0002250">
    <property type="term" value="P:adaptive immune response"/>
    <property type="evidence" value="ECO:0007669"/>
    <property type="project" value="UniProtKB-KW"/>
</dbReference>
<dbReference type="RGD" id="150342822">
    <property type="gene designation" value="ENSRNOG00000070159"/>
</dbReference>
<dbReference type="GO" id="GO:0005576">
    <property type="term" value="C:extracellular region"/>
    <property type="evidence" value="ECO:0007669"/>
    <property type="project" value="UniProtKB-ARBA"/>
</dbReference>
<organism evidence="2 3">
    <name type="scientific">Rattus norvegicus</name>
    <name type="common">Rat</name>
    <dbReference type="NCBI Taxonomy" id="10116"/>
    <lineage>
        <taxon>Eukaryota</taxon>
        <taxon>Metazoa</taxon>
        <taxon>Chordata</taxon>
        <taxon>Craniata</taxon>
        <taxon>Vertebrata</taxon>
        <taxon>Euteleostomi</taxon>
        <taxon>Mammalia</taxon>
        <taxon>Eutheria</taxon>
        <taxon>Euarchontoglires</taxon>
        <taxon>Glires</taxon>
        <taxon>Rodentia</taxon>
        <taxon>Myomorpha</taxon>
        <taxon>Muroidea</taxon>
        <taxon>Muridae</taxon>
        <taxon>Murinae</taxon>
        <taxon>Rattus</taxon>
    </lineage>
</organism>
<dbReference type="GO" id="GO:0006955">
    <property type="term" value="P:immune response"/>
    <property type="evidence" value="ECO:0000318"/>
    <property type="project" value="GO_Central"/>
</dbReference>
<dbReference type="OMA" id="AFREMTQ"/>
<dbReference type="Proteomes" id="UP000002494">
    <property type="component" value="Chromosome 4"/>
</dbReference>
<sequence length="128" mass="13847">AQTGTRCDIRMTQTPASLSASLGESVTITCRASQDIGKSLLWFQQKTGKPPKILIYTASNLVSGISPRFSGSGSGTQFSLKISSLKPEDTANYYCCQGYSLSSTDIQTMTYTTQGSRSERTDFPNCSF</sequence>
<evidence type="ECO:0000259" key="1">
    <source>
        <dbReference type="PROSITE" id="PS50835"/>
    </source>
</evidence>
<dbReference type="AlphaFoldDB" id="A0A8I6AMF4"/>
<protein>
    <recommendedName>
        <fullName evidence="1">Ig-like domain-containing protein</fullName>
    </recommendedName>
</protein>
<dbReference type="Gene3D" id="2.60.40.10">
    <property type="entry name" value="Immunoglobulins"/>
    <property type="match status" value="1"/>
</dbReference>
<dbReference type="FunCoup" id="A0A8I6AMF4">
    <property type="interactions" value="402"/>
</dbReference>
<evidence type="ECO:0000313" key="4">
    <source>
        <dbReference type="RGD" id="150342822"/>
    </source>
</evidence>
<dbReference type="InterPro" id="IPR013783">
    <property type="entry name" value="Ig-like_fold"/>
</dbReference>
<gene>
    <name evidence="4" type="primary">ENSRNOG00000070159</name>
</gene>
<reference evidence="2" key="2">
    <citation type="submission" date="2025-08" db="UniProtKB">
        <authorList>
            <consortium name="Ensembl"/>
        </authorList>
    </citation>
    <scope>IDENTIFICATION</scope>
    <source>
        <strain evidence="2">Brown Norway</strain>
    </source>
</reference>
<reference evidence="2" key="3">
    <citation type="submission" date="2025-09" db="UniProtKB">
        <authorList>
            <consortium name="Ensembl"/>
        </authorList>
    </citation>
    <scope>IDENTIFICATION</scope>
    <source>
        <strain evidence="2">Brown Norway</strain>
    </source>
</reference>
<dbReference type="GO" id="GO:0005886">
    <property type="term" value="C:plasma membrane"/>
    <property type="evidence" value="ECO:0007669"/>
    <property type="project" value="UniProtKB-ARBA"/>
</dbReference>
<dbReference type="SMART" id="SM00409">
    <property type="entry name" value="IG"/>
    <property type="match status" value="1"/>
</dbReference>
<dbReference type="PROSITE" id="PS50835">
    <property type="entry name" value="IG_LIKE"/>
    <property type="match status" value="1"/>
</dbReference>
<reference evidence="2" key="1">
    <citation type="submission" date="2024-01" db="EMBL/GenBank/DDBJ databases">
        <title>GRCr8: a new rat reference genome assembly contstructed from accurate long reads and long range scaffolding.</title>
        <authorList>
            <person name="Doris P.A."/>
            <person name="Kalbfleisch T."/>
            <person name="Li K."/>
            <person name="Howe K."/>
            <person name="Wood J."/>
        </authorList>
    </citation>
    <scope>NUCLEOTIDE SEQUENCE [LARGE SCALE GENOMIC DNA]</scope>
    <source>
        <strain evidence="2">Brown Norway</strain>
    </source>
</reference>
<dbReference type="GeneTree" id="ENSGT00940000153924"/>
<name>A0A8I6AMF4_RAT</name>